<dbReference type="VEuPathDB" id="FungiDB:ASPTUDRAFT_55990"/>
<reference evidence="3" key="1">
    <citation type="journal article" date="2017" name="Genome Biol.">
        <title>Comparative genomics reveals high biological diversity and specific adaptations in the industrially and medically important fungal genus Aspergillus.</title>
        <authorList>
            <person name="de Vries R.P."/>
            <person name="Riley R."/>
            <person name="Wiebenga A."/>
            <person name="Aguilar-Osorio G."/>
            <person name="Amillis S."/>
            <person name="Uchima C.A."/>
            <person name="Anderluh G."/>
            <person name="Asadollahi M."/>
            <person name="Askin M."/>
            <person name="Barry K."/>
            <person name="Battaglia E."/>
            <person name="Bayram O."/>
            <person name="Benocci T."/>
            <person name="Braus-Stromeyer S.A."/>
            <person name="Caldana C."/>
            <person name="Canovas D."/>
            <person name="Cerqueira G.C."/>
            <person name="Chen F."/>
            <person name="Chen W."/>
            <person name="Choi C."/>
            <person name="Clum A."/>
            <person name="Dos Santos R.A."/>
            <person name="Damasio A.R."/>
            <person name="Diallinas G."/>
            <person name="Emri T."/>
            <person name="Fekete E."/>
            <person name="Flipphi M."/>
            <person name="Freyberg S."/>
            <person name="Gallo A."/>
            <person name="Gournas C."/>
            <person name="Habgood R."/>
            <person name="Hainaut M."/>
            <person name="Harispe M.L."/>
            <person name="Henrissat B."/>
            <person name="Hilden K.S."/>
            <person name="Hope R."/>
            <person name="Hossain A."/>
            <person name="Karabika E."/>
            <person name="Karaffa L."/>
            <person name="Karanyi Z."/>
            <person name="Krasevec N."/>
            <person name="Kuo A."/>
            <person name="Kusch H."/>
            <person name="LaButti K."/>
            <person name="Lagendijk E.L."/>
            <person name="Lapidus A."/>
            <person name="Levasseur A."/>
            <person name="Lindquist E."/>
            <person name="Lipzen A."/>
            <person name="Logrieco A.F."/>
            <person name="MacCabe A."/>
            <person name="Maekelae M.R."/>
            <person name="Malavazi I."/>
            <person name="Melin P."/>
            <person name="Meyer V."/>
            <person name="Mielnichuk N."/>
            <person name="Miskei M."/>
            <person name="Molnar A.P."/>
            <person name="Mule G."/>
            <person name="Ngan C.Y."/>
            <person name="Orejas M."/>
            <person name="Orosz E."/>
            <person name="Ouedraogo J.P."/>
            <person name="Overkamp K.M."/>
            <person name="Park H.-S."/>
            <person name="Perrone G."/>
            <person name="Piumi F."/>
            <person name="Punt P.J."/>
            <person name="Ram A.F."/>
            <person name="Ramon A."/>
            <person name="Rauscher S."/>
            <person name="Record E."/>
            <person name="Riano-Pachon D.M."/>
            <person name="Robert V."/>
            <person name="Roehrig J."/>
            <person name="Ruller R."/>
            <person name="Salamov A."/>
            <person name="Salih N.S."/>
            <person name="Samson R.A."/>
            <person name="Sandor E."/>
            <person name="Sanguinetti M."/>
            <person name="Schuetze T."/>
            <person name="Sepcic K."/>
            <person name="Shelest E."/>
            <person name="Sherlock G."/>
            <person name="Sophianopoulou V."/>
            <person name="Squina F.M."/>
            <person name="Sun H."/>
            <person name="Susca A."/>
            <person name="Todd R.B."/>
            <person name="Tsang A."/>
            <person name="Unkles S.E."/>
            <person name="van de Wiele N."/>
            <person name="van Rossen-Uffink D."/>
            <person name="Oliveira J.V."/>
            <person name="Vesth T.C."/>
            <person name="Visser J."/>
            <person name="Yu J.-H."/>
            <person name="Zhou M."/>
            <person name="Andersen M.R."/>
            <person name="Archer D.B."/>
            <person name="Baker S.E."/>
            <person name="Benoit I."/>
            <person name="Brakhage A.A."/>
            <person name="Braus G.H."/>
            <person name="Fischer R."/>
            <person name="Frisvad J.C."/>
            <person name="Goldman G.H."/>
            <person name="Houbraken J."/>
            <person name="Oakley B."/>
            <person name="Pocsi I."/>
            <person name="Scazzocchio C."/>
            <person name="Seiboth B."/>
            <person name="vanKuyk P.A."/>
            <person name="Wortman J."/>
            <person name="Dyer P.S."/>
            <person name="Grigoriev I.V."/>
        </authorList>
    </citation>
    <scope>NUCLEOTIDE SEQUENCE [LARGE SCALE GENOMIC DNA]</scope>
    <source>
        <strain evidence="3">CBS 134.48</strain>
    </source>
</reference>
<gene>
    <name evidence="2" type="ORF">ASPTUDRAFT_55990</name>
</gene>
<evidence type="ECO:0000313" key="3">
    <source>
        <dbReference type="Proteomes" id="UP000184304"/>
    </source>
</evidence>
<keyword evidence="3" id="KW-1185">Reference proteome</keyword>
<feature type="compositionally biased region" description="Low complexity" evidence="1">
    <location>
        <begin position="19"/>
        <end position="41"/>
    </location>
</feature>
<evidence type="ECO:0000256" key="1">
    <source>
        <dbReference type="SAM" id="MobiDB-lite"/>
    </source>
</evidence>
<feature type="region of interest" description="Disordered" evidence="1">
    <location>
        <begin position="64"/>
        <end position="87"/>
    </location>
</feature>
<name>A0A1L9N4A9_ASPTC</name>
<dbReference type="EMBL" id="KV878203">
    <property type="protein sequence ID" value="OJI84021.1"/>
    <property type="molecule type" value="Genomic_DNA"/>
</dbReference>
<accession>A0A1L9N4A9</accession>
<organism evidence="2 3">
    <name type="scientific">Aspergillus tubingensis (strain CBS 134.48)</name>
    <dbReference type="NCBI Taxonomy" id="767770"/>
    <lineage>
        <taxon>Eukaryota</taxon>
        <taxon>Fungi</taxon>
        <taxon>Dikarya</taxon>
        <taxon>Ascomycota</taxon>
        <taxon>Pezizomycotina</taxon>
        <taxon>Eurotiomycetes</taxon>
        <taxon>Eurotiomycetidae</taxon>
        <taxon>Eurotiales</taxon>
        <taxon>Aspergillaceae</taxon>
        <taxon>Aspergillus</taxon>
        <taxon>Aspergillus subgen. Circumdati</taxon>
    </lineage>
</organism>
<sequence length="417" mass="45042">MKNERPMPIAKDKGKTKETPQTTAPRIPRRTTPANPLLPTQSPDPPPTLNAIRSIASVILGDASAQTPGVPETSVAAGSEMPAARKHPRVSRYESMLVNLSPARSFVDGVQCRLSLGPVTWPLAPRTSQPKLLHPRWTQGLHRIEPWPREIGNTPPATPEGETDDYYQKEWTWSEEPQEKEWTWSEDPRGNEWMEGEDVALGATEGEDVVRGATEEREAGTGMEEREDVVRGATGEGMDVVRRSTGERVDGCFSSNLFRNDAPAEREEEEGEDVALGATGERGEVALWPLALVFWGAEGEDVVRGATGERATGTGIERVEVGCFSSNLFRNDAPAERGRGEGTDVALATGERGAGVGMEERETGDVVRGATGEGVDKCLLVRKYLGAVGAGTPEREDVLTMVGTDGAERTEGRAGSF</sequence>
<dbReference type="Proteomes" id="UP000184304">
    <property type="component" value="Unassembled WGS sequence"/>
</dbReference>
<proteinExistence type="predicted"/>
<evidence type="ECO:0000313" key="2">
    <source>
        <dbReference type="EMBL" id="OJI84021.1"/>
    </source>
</evidence>
<protein>
    <submittedName>
        <fullName evidence="2">Uncharacterized protein</fullName>
    </submittedName>
</protein>
<dbReference type="AlphaFoldDB" id="A0A1L9N4A9"/>
<feature type="region of interest" description="Disordered" evidence="1">
    <location>
        <begin position="1"/>
        <end position="49"/>
    </location>
</feature>
<feature type="compositionally biased region" description="Basic and acidic residues" evidence="1">
    <location>
        <begin position="1"/>
        <end position="18"/>
    </location>
</feature>